<accession>A0A5C8PR66</accession>
<evidence type="ECO:0000313" key="2">
    <source>
        <dbReference type="Proteomes" id="UP000321638"/>
    </source>
</evidence>
<proteinExistence type="predicted"/>
<evidence type="ECO:0000313" key="1">
    <source>
        <dbReference type="EMBL" id="TXL78231.1"/>
    </source>
</evidence>
<dbReference type="AlphaFoldDB" id="A0A5C8PR66"/>
<keyword evidence="2" id="KW-1185">Reference proteome</keyword>
<gene>
    <name evidence="1" type="ORF">FHP25_08525</name>
</gene>
<dbReference type="Proteomes" id="UP000321638">
    <property type="component" value="Unassembled WGS sequence"/>
</dbReference>
<dbReference type="RefSeq" id="WP_147846499.1">
    <property type="nucleotide sequence ID" value="NZ_VDUZ01000007.1"/>
</dbReference>
<reference evidence="1 2" key="1">
    <citation type="submission" date="2019-06" db="EMBL/GenBank/DDBJ databases">
        <title>New taxonomy in bacterial strain CC-CFT640, isolated from vineyard.</title>
        <authorList>
            <person name="Lin S.-Y."/>
            <person name="Tsai C.-F."/>
            <person name="Young C.-C."/>
        </authorList>
    </citation>
    <scope>NUCLEOTIDE SEQUENCE [LARGE SCALE GENOMIC DNA]</scope>
    <source>
        <strain evidence="1 2">CC-CFT640</strain>
    </source>
</reference>
<sequence>MLLAAMLSACVTSTPSPAPVVVAPGPKAYTCDQMRRMAAELATLPADAETRHFMADYGEERVGLRAGHRMSDPAPCPAGTVP</sequence>
<name>A0A5C8PR66_9HYPH</name>
<protein>
    <submittedName>
        <fullName evidence="1">Uncharacterized protein</fullName>
    </submittedName>
</protein>
<organism evidence="1 2">
    <name type="scientific">Vineibacter terrae</name>
    <dbReference type="NCBI Taxonomy" id="2586908"/>
    <lineage>
        <taxon>Bacteria</taxon>
        <taxon>Pseudomonadati</taxon>
        <taxon>Pseudomonadota</taxon>
        <taxon>Alphaproteobacteria</taxon>
        <taxon>Hyphomicrobiales</taxon>
        <taxon>Vineibacter</taxon>
    </lineage>
</organism>
<dbReference type="EMBL" id="VDUZ01000007">
    <property type="protein sequence ID" value="TXL78231.1"/>
    <property type="molecule type" value="Genomic_DNA"/>
</dbReference>
<comment type="caution">
    <text evidence="1">The sequence shown here is derived from an EMBL/GenBank/DDBJ whole genome shotgun (WGS) entry which is preliminary data.</text>
</comment>